<proteinExistence type="predicted"/>
<dbReference type="PANTHER" id="PTHR34216:SF3">
    <property type="entry name" value="POLY-BETA-1,6-N-ACETYL-D-GLUCOSAMINE N-DEACETYLASE"/>
    <property type="match status" value="1"/>
</dbReference>
<comment type="subcellular location">
    <subcellularLocation>
        <location evidence="1">Secreted</location>
    </subcellularLocation>
</comment>
<dbReference type="PROSITE" id="PS51677">
    <property type="entry name" value="NODB"/>
    <property type="match status" value="1"/>
</dbReference>
<gene>
    <name evidence="4" type="ORF">RYS15_10080</name>
</gene>
<reference evidence="4 5" key="1">
    <citation type="submission" date="2023-10" db="EMBL/GenBank/DDBJ databases">
        <title>Characteristics and mechanism of a salt-tolerant marine origin heterotrophic nitrifying- aerobic denitrifying bacteria Marinobacter xestospongiae HN1.</title>
        <authorList>
            <person name="Qi R."/>
        </authorList>
    </citation>
    <scope>NUCLEOTIDE SEQUENCE [LARGE SCALE GENOMIC DNA]</scope>
    <source>
        <strain evidence="4 5">HN1</strain>
    </source>
</reference>
<dbReference type="EMBL" id="JAWIIJ010000006">
    <property type="protein sequence ID" value="MDV2079037.1"/>
    <property type="molecule type" value="Genomic_DNA"/>
</dbReference>
<name>A0ABU3VYJ8_9GAMM</name>
<evidence type="ECO:0000313" key="5">
    <source>
        <dbReference type="Proteomes" id="UP001269819"/>
    </source>
</evidence>
<accession>A0ABU3VYJ8</accession>
<dbReference type="InterPro" id="IPR051398">
    <property type="entry name" value="Polysacch_Deacetylase"/>
</dbReference>
<dbReference type="Gene3D" id="3.20.20.370">
    <property type="entry name" value="Glycoside hydrolase/deacetylase"/>
    <property type="match status" value="1"/>
</dbReference>
<keyword evidence="2" id="KW-0732">Signal</keyword>
<dbReference type="EC" id="3.-.-.-" evidence="4"/>
<dbReference type="GO" id="GO:0016787">
    <property type="term" value="F:hydrolase activity"/>
    <property type="evidence" value="ECO:0007669"/>
    <property type="project" value="UniProtKB-KW"/>
</dbReference>
<dbReference type="PANTHER" id="PTHR34216">
    <property type="match status" value="1"/>
</dbReference>
<sequence>MQLTRKSHPWRWPTALILALVTQVSSADLTVLQYHHISATTPAATSTTPELFESQLQTIANAGLEVVELEAGTRAALAGELNETQQVAITFDDAYRSVLDVAVPLLQQRQWPFTIFINTEAVGASGHLSWPELAELARQPGVTLANHSHDHGHLVRRPQESHTTWRQRVDHSLDTAQRTLEQELGQTVPLFAYPYGEFSAELEELLETRDWLAYGQHSGAIGEGSGRTRLPRFPMANRYGQPDALPDKLHSRAFPLDHAELPDGVVESNPPTLALALPDAFDANRLGCFASGQGRIAVEQTASDVRIQAAEPFTSRRFRYNCTYPAGNGRFFWLSQPWLDLTRPED</sequence>
<evidence type="ECO:0000313" key="4">
    <source>
        <dbReference type="EMBL" id="MDV2079037.1"/>
    </source>
</evidence>
<dbReference type="SUPFAM" id="SSF88713">
    <property type="entry name" value="Glycoside hydrolase/deacetylase"/>
    <property type="match status" value="1"/>
</dbReference>
<dbReference type="Pfam" id="PF01522">
    <property type="entry name" value="Polysacc_deac_1"/>
    <property type="match status" value="1"/>
</dbReference>
<evidence type="ECO:0000256" key="2">
    <source>
        <dbReference type="ARBA" id="ARBA00022729"/>
    </source>
</evidence>
<dbReference type="InterPro" id="IPR011330">
    <property type="entry name" value="Glyco_hydro/deAcase_b/a-brl"/>
</dbReference>
<keyword evidence="4" id="KW-0378">Hydrolase</keyword>
<keyword evidence="5" id="KW-1185">Reference proteome</keyword>
<feature type="domain" description="NodB homology" evidence="3">
    <location>
        <begin position="85"/>
        <end position="346"/>
    </location>
</feature>
<dbReference type="InterPro" id="IPR002509">
    <property type="entry name" value="NODB_dom"/>
</dbReference>
<dbReference type="Proteomes" id="UP001269819">
    <property type="component" value="Unassembled WGS sequence"/>
</dbReference>
<comment type="caution">
    <text evidence="4">The sequence shown here is derived from an EMBL/GenBank/DDBJ whole genome shotgun (WGS) entry which is preliminary data.</text>
</comment>
<dbReference type="CDD" id="cd10973">
    <property type="entry name" value="CE4_DAC_u4_5s"/>
    <property type="match status" value="1"/>
</dbReference>
<evidence type="ECO:0000259" key="3">
    <source>
        <dbReference type="PROSITE" id="PS51677"/>
    </source>
</evidence>
<evidence type="ECO:0000256" key="1">
    <source>
        <dbReference type="ARBA" id="ARBA00004613"/>
    </source>
</evidence>
<dbReference type="RefSeq" id="WP_227175617.1">
    <property type="nucleotide sequence ID" value="NZ_JAWIIJ010000006.1"/>
</dbReference>
<organism evidence="4 5">
    <name type="scientific">Marinobacter xestospongiae</name>
    <dbReference type="NCBI Taxonomy" id="994319"/>
    <lineage>
        <taxon>Bacteria</taxon>
        <taxon>Pseudomonadati</taxon>
        <taxon>Pseudomonadota</taxon>
        <taxon>Gammaproteobacteria</taxon>
        <taxon>Pseudomonadales</taxon>
        <taxon>Marinobacteraceae</taxon>
        <taxon>Marinobacter</taxon>
    </lineage>
</organism>
<protein>
    <submittedName>
        <fullName evidence="4">Polysaccharide deacetylase family protein</fullName>
        <ecNumber evidence="4">3.-.-.-</ecNumber>
    </submittedName>
</protein>